<keyword evidence="5" id="KW-0547">Nucleotide-binding</keyword>
<feature type="compositionally biased region" description="Basic and acidic residues" evidence="9">
    <location>
        <begin position="406"/>
        <end position="424"/>
    </location>
</feature>
<keyword evidence="10" id="KW-1133">Transmembrane helix</keyword>
<evidence type="ECO:0000256" key="1">
    <source>
        <dbReference type="ARBA" id="ARBA00000085"/>
    </source>
</evidence>
<evidence type="ECO:0000256" key="10">
    <source>
        <dbReference type="SAM" id="Phobius"/>
    </source>
</evidence>
<evidence type="ECO:0000256" key="2">
    <source>
        <dbReference type="ARBA" id="ARBA00012438"/>
    </source>
</evidence>
<feature type="region of interest" description="Disordered" evidence="9">
    <location>
        <begin position="405"/>
        <end position="424"/>
    </location>
</feature>
<keyword evidence="10" id="KW-0472">Membrane</keyword>
<dbReference type="InterPro" id="IPR050482">
    <property type="entry name" value="Sensor_HK_TwoCompSys"/>
</dbReference>
<dbReference type="Proteomes" id="UP000824681">
    <property type="component" value="Chromosome"/>
</dbReference>
<evidence type="ECO:0000256" key="5">
    <source>
        <dbReference type="ARBA" id="ARBA00022741"/>
    </source>
</evidence>
<dbReference type="CDD" id="cd16917">
    <property type="entry name" value="HATPase_UhpB-NarQ-NarX-like"/>
    <property type="match status" value="1"/>
</dbReference>
<feature type="domain" description="Signal transduction histidine kinase subgroup 3 dimerisation and phosphoacceptor" evidence="11">
    <location>
        <begin position="199"/>
        <end position="264"/>
    </location>
</feature>
<feature type="transmembrane region" description="Helical" evidence="10">
    <location>
        <begin position="127"/>
        <end position="145"/>
    </location>
</feature>
<accession>A0ABX8TYI7</accession>
<organism evidence="12 13">
    <name type="scientific">Nonomuraea coxensis DSM 45129</name>
    <dbReference type="NCBI Taxonomy" id="1122611"/>
    <lineage>
        <taxon>Bacteria</taxon>
        <taxon>Bacillati</taxon>
        <taxon>Actinomycetota</taxon>
        <taxon>Actinomycetes</taxon>
        <taxon>Streptosporangiales</taxon>
        <taxon>Streptosporangiaceae</taxon>
        <taxon>Nonomuraea</taxon>
    </lineage>
</organism>
<gene>
    <name evidence="12" type="primary">liaS11</name>
    <name evidence="12" type="ORF">Nocox_14700</name>
</gene>
<dbReference type="GO" id="GO:0004673">
    <property type="term" value="F:protein histidine kinase activity"/>
    <property type="evidence" value="ECO:0007669"/>
    <property type="project" value="UniProtKB-EC"/>
</dbReference>
<dbReference type="PANTHER" id="PTHR24421:SF10">
    <property type="entry name" value="NITRATE_NITRITE SENSOR PROTEIN NARQ"/>
    <property type="match status" value="1"/>
</dbReference>
<dbReference type="EC" id="2.7.13.3" evidence="2"/>
<feature type="transmembrane region" description="Helical" evidence="10">
    <location>
        <begin position="154"/>
        <end position="173"/>
    </location>
</feature>
<reference evidence="12 13" key="1">
    <citation type="journal article" date="2021" name="ACS Chem. Biol.">
        <title>Genomic-Led Discovery of a Novel Glycopeptide Antibiotic by Nonomuraea coxensis DSM 45129.</title>
        <authorList>
            <person name="Yushchuk O."/>
            <person name="Vior N.M."/>
            <person name="Andreo-Vidal A."/>
            <person name="Berini F."/>
            <person name="Ruckert C."/>
            <person name="Busche T."/>
            <person name="Binda E."/>
            <person name="Kalinowski J."/>
            <person name="Truman A.W."/>
            <person name="Marinelli F."/>
        </authorList>
    </citation>
    <scope>NUCLEOTIDE SEQUENCE [LARGE SCALE GENOMIC DNA]</scope>
    <source>
        <strain evidence="12 13">DSM 45129</strain>
    </source>
</reference>
<keyword evidence="10" id="KW-0812">Transmembrane</keyword>
<comment type="catalytic activity">
    <reaction evidence="1">
        <text>ATP + protein L-histidine = ADP + protein N-phospho-L-histidine.</text>
        <dbReference type="EC" id="2.7.13.3"/>
    </reaction>
</comment>
<keyword evidence="8" id="KW-0902">Two-component regulatory system</keyword>
<dbReference type="SUPFAM" id="SSF55874">
    <property type="entry name" value="ATPase domain of HSP90 chaperone/DNA topoisomerase II/histidine kinase"/>
    <property type="match status" value="1"/>
</dbReference>
<name>A0ABX8TYI7_9ACTN</name>
<keyword evidence="7" id="KW-0067">ATP-binding</keyword>
<feature type="region of interest" description="Disordered" evidence="9">
    <location>
        <begin position="262"/>
        <end position="284"/>
    </location>
</feature>
<evidence type="ECO:0000256" key="3">
    <source>
        <dbReference type="ARBA" id="ARBA00022553"/>
    </source>
</evidence>
<keyword evidence="3" id="KW-0597">Phosphoprotein</keyword>
<evidence type="ECO:0000256" key="9">
    <source>
        <dbReference type="SAM" id="MobiDB-lite"/>
    </source>
</evidence>
<dbReference type="Pfam" id="PF07730">
    <property type="entry name" value="HisKA_3"/>
    <property type="match status" value="1"/>
</dbReference>
<evidence type="ECO:0000313" key="12">
    <source>
        <dbReference type="EMBL" id="QYC40555.1"/>
    </source>
</evidence>
<dbReference type="InterPro" id="IPR036890">
    <property type="entry name" value="HATPase_C_sf"/>
</dbReference>
<sequence length="424" mass="45671">MNVSDARVDDGPVPEYRWVLPSVLLGDGGEGRPVRRSTRDWIVDVAVFLVACAITLLGLPEVQDEPAALLLTEQVAGALSCVSVWLRRRWPVALALVLMVVSTFLELAGGAGLVALFTVAVHRPFKVSGPMVLLYLATIPPYLLVRPQDGMEPLAWGIVVTAMLLTVYAWGIVVRARRQLIWSLRQRAASAAEEAKRLERERIAREMHDVLAHRISMLSLHAGALEFRPDAPAADVARAAGAIRASAHLALQDLRQVIGVLRHPGSGDGDGDGDGQVPERPQPTLADLPSLVEECRQAGMDVRLEQRADDAPDGLGRNVYRIVQEALTNARKHAAGQPVTVTVTGVPGAELSAEVRNPLGARHLPRIPGARAGLIGLAERAELAGGRLEHGPTPEGEFVVRARLPWPEKETAEPMAERAAGERS</sequence>
<keyword evidence="13" id="KW-1185">Reference proteome</keyword>
<feature type="transmembrane region" description="Helical" evidence="10">
    <location>
        <begin position="41"/>
        <end position="60"/>
    </location>
</feature>
<keyword evidence="4 12" id="KW-0808">Transferase</keyword>
<proteinExistence type="predicted"/>
<protein>
    <recommendedName>
        <fullName evidence="2">histidine kinase</fullName>
        <ecNumber evidence="2">2.7.13.3</ecNumber>
    </recommendedName>
</protein>
<evidence type="ECO:0000256" key="7">
    <source>
        <dbReference type="ARBA" id="ARBA00022840"/>
    </source>
</evidence>
<dbReference type="EMBL" id="CP068985">
    <property type="protein sequence ID" value="QYC40555.1"/>
    <property type="molecule type" value="Genomic_DNA"/>
</dbReference>
<dbReference type="Gene3D" id="1.20.5.1930">
    <property type="match status" value="1"/>
</dbReference>
<dbReference type="PANTHER" id="PTHR24421">
    <property type="entry name" value="NITRATE/NITRITE SENSOR PROTEIN NARX-RELATED"/>
    <property type="match status" value="1"/>
</dbReference>
<evidence type="ECO:0000256" key="8">
    <source>
        <dbReference type="ARBA" id="ARBA00023012"/>
    </source>
</evidence>
<feature type="transmembrane region" description="Helical" evidence="10">
    <location>
        <begin position="93"/>
        <end position="121"/>
    </location>
</feature>
<keyword evidence="6 12" id="KW-0418">Kinase</keyword>
<evidence type="ECO:0000256" key="4">
    <source>
        <dbReference type="ARBA" id="ARBA00022679"/>
    </source>
</evidence>
<dbReference type="Gene3D" id="3.30.565.10">
    <property type="entry name" value="Histidine kinase-like ATPase, C-terminal domain"/>
    <property type="match status" value="1"/>
</dbReference>
<evidence type="ECO:0000259" key="11">
    <source>
        <dbReference type="Pfam" id="PF07730"/>
    </source>
</evidence>
<dbReference type="RefSeq" id="WP_051112476.1">
    <property type="nucleotide sequence ID" value="NZ_CP068985.1"/>
</dbReference>
<evidence type="ECO:0000256" key="6">
    <source>
        <dbReference type="ARBA" id="ARBA00022777"/>
    </source>
</evidence>
<dbReference type="InterPro" id="IPR011712">
    <property type="entry name" value="Sig_transdc_His_kin_sub3_dim/P"/>
</dbReference>
<evidence type="ECO:0000313" key="13">
    <source>
        <dbReference type="Proteomes" id="UP000824681"/>
    </source>
</evidence>